<dbReference type="PROSITE" id="PS00107">
    <property type="entry name" value="PROTEIN_KINASE_ATP"/>
    <property type="match status" value="1"/>
</dbReference>
<organism evidence="10 11">
    <name type="scientific">Streptomyces lavendofoliae</name>
    <dbReference type="NCBI Taxonomy" id="67314"/>
    <lineage>
        <taxon>Bacteria</taxon>
        <taxon>Bacillati</taxon>
        <taxon>Actinomycetota</taxon>
        <taxon>Actinomycetes</taxon>
        <taxon>Kitasatosporales</taxon>
        <taxon>Streptomycetaceae</taxon>
        <taxon>Streptomyces</taxon>
    </lineage>
</organism>
<feature type="compositionally biased region" description="Basic and acidic residues" evidence="8">
    <location>
        <begin position="462"/>
        <end position="471"/>
    </location>
</feature>
<evidence type="ECO:0000259" key="9">
    <source>
        <dbReference type="PROSITE" id="PS50011"/>
    </source>
</evidence>
<feature type="binding site" evidence="7">
    <location>
        <position position="52"/>
    </location>
    <ligand>
        <name>ATP</name>
        <dbReference type="ChEBI" id="CHEBI:30616"/>
    </ligand>
</feature>
<dbReference type="EC" id="2.7.11.1" evidence="1"/>
<proteinExistence type="predicted"/>
<dbReference type="GO" id="GO:0004674">
    <property type="term" value="F:protein serine/threonine kinase activity"/>
    <property type="evidence" value="ECO:0007669"/>
    <property type="project" value="UniProtKB-KW"/>
</dbReference>
<dbReference type="Gene3D" id="3.30.200.20">
    <property type="entry name" value="Phosphorylase Kinase, domain 1"/>
    <property type="match status" value="1"/>
</dbReference>
<keyword evidence="5" id="KW-0418">Kinase</keyword>
<evidence type="ECO:0000256" key="1">
    <source>
        <dbReference type="ARBA" id="ARBA00012513"/>
    </source>
</evidence>
<keyword evidence="2" id="KW-0723">Serine/threonine-protein kinase</keyword>
<dbReference type="EMBL" id="BMTP01000005">
    <property type="protein sequence ID" value="GGU35378.1"/>
    <property type="molecule type" value="Genomic_DNA"/>
</dbReference>
<accession>A0A918HWG0</accession>
<dbReference type="AlphaFoldDB" id="A0A918HWG0"/>
<reference evidence="10" key="2">
    <citation type="submission" date="2020-09" db="EMBL/GenBank/DDBJ databases">
        <authorList>
            <person name="Sun Q."/>
            <person name="Ohkuma M."/>
        </authorList>
    </citation>
    <scope>NUCLEOTIDE SEQUENCE</scope>
    <source>
        <strain evidence="10">JCM 4391</strain>
    </source>
</reference>
<dbReference type="SUPFAM" id="SSF56112">
    <property type="entry name" value="Protein kinase-like (PK-like)"/>
    <property type="match status" value="1"/>
</dbReference>
<keyword evidence="6 7" id="KW-0067">ATP-binding</keyword>
<feature type="compositionally biased region" description="Basic and acidic residues" evidence="8">
    <location>
        <begin position="352"/>
        <end position="432"/>
    </location>
</feature>
<reference evidence="10" key="1">
    <citation type="journal article" date="2014" name="Int. J. Syst. Evol. Microbiol.">
        <title>Complete genome sequence of Corynebacterium casei LMG S-19264T (=DSM 44701T), isolated from a smear-ripened cheese.</title>
        <authorList>
            <consortium name="US DOE Joint Genome Institute (JGI-PGF)"/>
            <person name="Walter F."/>
            <person name="Albersmeier A."/>
            <person name="Kalinowski J."/>
            <person name="Ruckert C."/>
        </authorList>
    </citation>
    <scope>NUCLEOTIDE SEQUENCE</scope>
    <source>
        <strain evidence="10">JCM 4391</strain>
    </source>
</reference>
<dbReference type="Gene3D" id="1.10.510.10">
    <property type="entry name" value="Transferase(Phosphotransferase) domain 1"/>
    <property type="match status" value="1"/>
</dbReference>
<evidence type="ECO:0000256" key="6">
    <source>
        <dbReference type="ARBA" id="ARBA00022840"/>
    </source>
</evidence>
<evidence type="ECO:0000256" key="3">
    <source>
        <dbReference type="ARBA" id="ARBA00022679"/>
    </source>
</evidence>
<comment type="caution">
    <text evidence="10">The sequence shown here is derived from an EMBL/GenBank/DDBJ whole genome shotgun (WGS) entry which is preliminary data.</text>
</comment>
<name>A0A918HWG0_9ACTN</name>
<keyword evidence="4 7" id="KW-0547">Nucleotide-binding</keyword>
<evidence type="ECO:0000256" key="2">
    <source>
        <dbReference type="ARBA" id="ARBA00022527"/>
    </source>
</evidence>
<dbReference type="Proteomes" id="UP000636661">
    <property type="component" value="Unassembled WGS sequence"/>
</dbReference>
<evidence type="ECO:0000256" key="4">
    <source>
        <dbReference type="ARBA" id="ARBA00022741"/>
    </source>
</evidence>
<evidence type="ECO:0000256" key="5">
    <source>
        <dbReference type="ARBA" id="ARBA00022777"/>
    </source>
</evidence>
<dbReference type="PROSITE" id="PS00108">
    <property type="entry name" value="PROTEIN_KINASE_ST"/>
    <property type="match status" value="1"/>
</dbReference>
<dbReference type="PROSITE" id="PS50011">
    <property type="entry name" value="PROTEIN_KINASE_DOM"/>
    <property type="match status" value="1"/>
</dbReference>
<dbReference type="InterPro" id="IPR008271">
    <property type="entry name" value="Ser/Thr_kinase_AS"/>
</dbReference>
<dbReference type="CDD" id="cd14014">
    <property type="entry name" value="STKc_PknB_like"/>
    <property type="match status" value="1"/>
</dbReference>
<keyword evidence="3" id="KW-0808">Transferase</keyword>
<dbReference type="PANTHER" id="PTHR43289:SF6">
    <property type="entry name" value="SERINE_THREONINE-PROTEIN KINASE NEKL-3"/>
    <property type="match status" value="1"/>
</dbReference>
<keyword evidence="11" id="KW-1185">Reference proteome</keyword>
<dbReference type="GO" id="GO:0005524">
    <property type="term" value="F:ATP binding"/>
    <property type="evidence" value="ECO:0007669"/>
    <property type="project" value="UniProtKB-UniRule"/>
</dbReference>
<sequence length="629" mass="68635">MEHSQGMGAGLVLAGRYRLNEAIGRGGMGKVWRAHDEVLHRTVAVKELTAGKYVSEADRAVLHARTQKEARAAARITHPGVVTVHDVLEHDDRPWIVMQYVDGPSLADAAKAAEDRRIEAREAARIGLHVLGALRAAHAAGVLHRDVKPGNVLLARDGRVLLTDFGIAAIEGDSTITRTGELVGSIEYLAPERVRGGDPGPASDLWSLGVTLYTAVEGTSPFHHTSPLSVMQAVVTEEPPPARYAGALAPVIVALLRKDPADRPGAAEAERMLLEAMEGRTPAAAQAYVPTRTMSRDDLPGATATLPAGRRAEPVGGGAPDGDTTRRTPVRAPGHPTPGRPATDGPTAGRPAGDRAPGDRHRADGDPRNDRADGRTSDRTDNRTDTHRNHRPDSHADHRTDHRPDSHADHRTDHRPDHRTGHRPGGDPERGRRPWRTAVLMTVLAAVVGSAAGFAVMRYGNDDTARTDSTDRNGAADSVPEGWERVEDPSGFSLLVPEGWKRRTEGGQIDYTPDNGRHLIRISADTSPDFENPCLHMLDIEKGLKKRLPRYERKELRTNTFRDQLESCLWEFTWVEKNANAGERHAIDQVYYADDGTEYALFMSAPAADWPVTREQFDIVLRGWRPAGE</sequence>
<feature type="domain" description="Protein kinase" evidence="9">
    <location>
        <begin position="17"/>
        <end position="274"/>
    </location>
</feature>
<protein>
    <recommendedName>
        <fullName evidence="1">non-specific serine/threonine protein kinase</fullName>
        <ecNumber evidence="1">2.7.11.1</ecNumber>
    </recommendedName>
</protein>
<evidence type="ECO:0000256" key="8">
    <source>
        <dbReference type="SAM" id="MobiDB-lite"/>
    </source>
</evidence>
<evidence type="ECO:0000313" key="11">
    <source>
        <dbReference type="Proteomes" id="UP000636661"/>
    </source>
</evidence>
<evidence type="ECO:0000313" key="10">
    <source>
        <dbReference type="EMBL" id="GGU35378.1"/>
    </source>
</evidence>
<dbReference type="PANTHER" id="PTHR43289">
    <property type="entry name" value="MITOGEN-ACTIVATED PROTEIN KINASE KINASE KINASE 20-RELATED"/>
    <property type="match status" value="1"/>
</dbReference>
<dbReference type="InterPro" id="IPR000719">
    <property type="entry name" value="Prot_kinase_dom"/>
</dbReference>
<gene>
    <name evidence="10" type="ORF">GCM10010274_23280</name>
</gene>
<feature type="region of interest" description="Disordered" evidence="8">
    <location>
        <begin position="288"/>
        <end position="433"/>
    </location>
</feature>
<feature type="region of interest" description="Disordered" evidence="8">
    <location>
        <begin position="462"/>
        <end position="487"/>
    </location>
</feature>
<dbReference type="Pfam" id="PF00069">
    <property type="entry name" value="Pkinase"/>
    <property type="match status" value="1"/>
</dbReference>
<dbReference type="SMART" id="SM00220">
    <property type="entry name" value="S_TKc"/>
    <property type="match status" value="1"/>
</dbReference>
<evidence type="ECO:0000256" key="7">
    <source>
        <dbReference type="PROSITE-ProRule" id="PRU10141"/>
    </source>
</evidence>
<dbReference type="InterPro" id="IPR011009">
    <property type="entry name" value="Kinase-like_dom_sf"/>
</dbReference>
<dbReference type="InterPro" id="IPR017441">
    <property type="entry name" value="Protein_kinase_ATP_BS"/>
</dbReference>